<dbReference type="InterPro" id="IPR001810">
    <property type="entry name" value="F-box_dom"/>
</dbReference>
<dbReference type="Gene3D" id="3.80.10.10">
    <property type="entry name" value="Ribonuclease Inhibitor"/>
    <property type="match status" value="1"/>
</dbReference>
<evidence type="ECO:0000313" key="3">
    <source>
        <dbReference type="Proteomes" id="UP000799324"/>
    </source>
</evidence>
<dbReference type="EMBL" id="MU004367">
    <property type="protein sequence ID" value="KAF2654259.1"/>
    <property type="molecule type" value="Genomic_DNA"/>
</dbReference>
<evidence type="ECO:0000313" key="2">
    <source>
        <dbReference type="EMBL" id="KAF2654259.1"/>
    </source>
</evidence>
<keyword evidence="3" id="KW-1185">Reference proteome</keyword>
<dbReference type="Pfam" id="PF12937">
    <property type="entry name" value="F-box-like"/>
    <property type="match status" value="1"/>
</dbReference>
<dbReference type="InterPro" id="IPR032675">
    <property type="entry name" value="LRR_dom_sf"/>
</dbReference>
<sequence>MASFIILPDEVLLNVFEQLAASSSSALLSAMRVCQTWHRVIASVLYRHVELQIKLRQDCTASRFALHSLALEFTQVHLMGLSIGSIESWQRVLELQGLLPQLKSLRSFTVSLEKPPSQGFILPSPTVIGVLNCLPRTVVNLNVDCESLYDPGICQSHLCGALADLMPGLKRLRLRLSHLCDSFLTQNSDLPSTLEYAMIRLDMRPYSQYGTKTSRCYSDGEPTRAVQLATKVRDLQQEGRFPNLRRFAIIEREDAGHVSHKNDHWNTFRIRELTKNTAMTTSFPWRARGGSSSLFMIRDQGGDWFGSFDDVSSSLEGDMSWTDHPPQRRFVAHREWKLDHARLAPRQVVSQKFGVSFRLWRHEKLTGAKHLDVRTTIGLDDTAPMCEIVPPGWVWAPGDSWDWTIVPSGRSM</sequence>
<dbReference type="PROSITE" id="PS50181">
    <property type="entry name" value="FBOX"/>
    <property type="match status" value="1"/>
</dbReference>
<dbReference type="AlphaFoldDB" id="A0A6A6T2F3"/>
<organism evidence="2 3">
    <name type="scientific">Lophiostoma macrostomum CBS 122681</name>
    <dbReference type="NCBI Taxonomy" id="1314788"/>
    <lineage>
        <taxon>Eukaryota</taxon>
        <taxon>Fungi</taxon>
        <taxon>Dikarya</taxon>
        <taxon>Ascomycota</taxon>
        <taxon>Pezizomycotina</taxon>
        <taxon>Dothideomycetes</taxon>
        <taxon>Pleosporomycetidae</taxon>
        <taxon>Pleosporales</taxon>
        <taxon>Lophiostomataceae</taxon>
        <taxon>Lophiostoma</taxon>
    </lineage>
</organism>
<evidence type="ECO:0000259" key="1">
    <source>
        <dbReference type="PROSITE" id="PS50181"/>
    </source>
</evidence>
<protein>
    <recommendedName>
        <fullName evidence="1">F-box domain-containing protein</fullName>
    </recommendedName>
</protein>
<feature type="domain" description="F-box" evidence="1">
    <location>
        <begin position="1"/>
        <end position="49"/>
    </location>
</feature>
<dbReference type="InterPro" id="IPR036047">
    <property type="entry name" value="F-box-like_dom_sf"/>
</dbReference>
<proteinExistence type="predicted"/>
<dbReference type="Proteomes" id="UP000799324">
    <property type="component" value="Unassembled WGS sequence"/>
</dbReference>
<dbReference type="OrthoDB" id="4192220at2759"/>
<name>A0A6A6T2F3_9PLEO</name>
<reference evidence="2" key="1">
    <citation type="journal article" date="2020" name="Stud. Mycol.">
        <title>101 Dothideomycetes genomes: a test case for predicting lifestyles and emergence of pathogens.</title>
        <authorList>
            <person name="Haridas S."/>
            <person name="Albert R."/>
            <person name="Binder M."/>
            <person name="Bloem J."/>
            <person name="Labutti K."/>
            <person name="Salamov A."/>
            <person name="Andreopoulos B."/>
            <person name="Baker S."/>
            <person name="Barry K."/>
            <person name="Bills G."/>
            <person name="Bluhm B."/>
            <person name="Cannon C."/>
            <person name="Castanera R."/>
            <person name="Culley D."/>
            <person name="Daum C."/>
            <person name="Ezra D."/>
            <person name="Gonzalez J."/>
            <person name="Henrissat B."/>
            <person name="Kuo A."/>
            <person name="Liang C."/>
            <person name="Lipzen A."/>
            <person name="Lutzoni F."/>
            <person name="Magnuson J."/>
            <person name="Mondo S."/>
            <person name="Nolan M."/>
            <person name="Ohm R."/>
            <person name="Pangilinan J."/>
            <person name="Park H.-J."/>
            <person name="Ramirez L."/>
            <person name="Alfaro M."/>
            <person name="Sun H."/>
            <person name="Tritt A."/>
            <person name="Yoshinaga Y."/>
            <person name="Zwiers L.-H."/>
            <person name="Turgeon B."/>
            <person name="Goodwin S."/>
            <person name="Spatafora J."/>
            <person name="Crous P."/>
            <person name="Grigoriev I."/>
        </authorList>
    </citation>
    <scope>NUCLEOTIDE SEQUENCE</scope>
    <source>
        <strain evidence="2">CBS 122681</strain>
    </source>
</reference>
<accession>A0A6A6T2F3</accession>
<dbReference type="SUPFAM" id="SSF81383">
    <property type="entry name" value="F-box domain"/>
    <property type="match status" value="1"/>
</dbReference>
<gene>
    <name evidence="2" type="ORF">K491DRAFT_679847</name>
</gene>